<dbReference type="EMBL" id="SOZE01000016">
    <property type="protein sequence ID" value="TFF36357.1"/>
    <property type="molecule type" value="Genomic_DNA"/>
</dbReference>
<protein>
    <submittedName>
        <fullName evidence="2">Putative toxin-antitoxin system toxin component, PIN family</fullName>
    </submittedName>
</protein>
<dbReference type="InterPro" id="IPR002850">
    <property type="entry name" value="PIN_toxin-like"/>
</dbReference>
<dbReference type="InterPro" id="IPR029060">
    <property type="entry name" value="PIN-like_dom_sf"/>
</dbReference>
<feature type="domain" description="PIN" evidence="1">
    <location>
        <begin position="6"/>
        <end position="112"/>
    </location>
</feature>
<dbReference type="Proteomes" id="UP000297540">
    <property type="component" value="Unassembled WGS sequence"/>
</dbReference>
<dbReference type="RefSeq" id="WP_133232258.1">
    <property type="nucleotide sequence ID" value="NZ_SOZE01000016.1"/>
</dbReference>
<dbReference type="SUPFAM" id="SSF88723">
    <property type="entry name" value="PIN domain-like"/>
    <property type="match status" value="1"/>
</dbReference>
<dbReference type="Pfam" id="PF13470">
    <property type="entry name" value="PIN_3"/>
    <property type="match status" value="1"/>
</dbReference>
<gene>
    <name evidence="2" type="ORF">E2R66_16105</name>
</gene>
<proteinExistence type="predicted"/>
<accession>A0A4Y8SCP2</accession>
<dbReference type="InterPro" id="IPR002716">
    <property type="entry name" value="PIN_dom"/>
</dbReference>
<dbReference type="PANTHER" id="PTHR34610:SF3">
    <property type="entry name" value="SSL7007 PROTEIN"/>
    <property type="match status" value="1"/>
</dbReference>
<dbReference type="AlphaFoldDB" id="A0A4Y8SCP2"/>
<evidence type="ECO:0000313" key="3">
    <source>
        <dbReference type="Proteomes" id="UP000297540"/>
    </source>
</evidence>
<comment type="caution">
    <text evidence="2">The sequence shown here is derived from an EMBL/GenBank/DDBJ whole genome shotgun (WGS) entry which is preliminary data.</text>
</comment>
<evidence type="ECO:0000313" key="2">
    <source>
        <dbReference type="EMBL" id="TFF36357.1"/>
    </source>
</evidence>
<sequence length="141" mass="15775">MTNIFVFDTNSLISANLLPNSVTRRAYDIARKIGISVYSIDTLAEFADTFIRPKFDKYLTIDMRLKEISAFEEKGQLINISVKINACRDSKDNKFLELAVESGASCIITGDLDLLVLNPFQNIPILTAAEFLKTFSDSKQA</sequence>
<reference evidence="2 3" key="1">
    <citation type="journal article" date="2017" name="Int. J. Syst. Evol. Microbiol.">
        <title>Mucilaginibacterpsychrotolerans sp. nov., isolated from peatlands.</title>
        <authorList>
            <person name="Deng Y."/>
            <person name="Shen L."/>
            <person name="Xu B."/>
            <person name="Liu Y."/>
            <person name="Gu Z."/>
            <person name="Liu H."/>
            <person name="Zhou Y."/>
        </authorList>
    </citation>
    <scope>NUCLEOTIDE SEQUENCE [LARGE SCALE GENOMIC DNA]</scope>
    <source>
        <strain evidence="2 3">NH7-4</strain>
    </source>
</reference>
<dbReference type="PANTHER" id="PTHR34610">
    <property type="entry name" value="SSL7007 PROTEIN"/>
    <property type="match status" value="1"/>
</dbReference>
<dbReference type="OrthoDB" id="597986at2"/>
<evidence type="ECO:0000259" key="1">
    <source>
        <dbReference type="Pfam" id="PF13470"/>
    </source>
</evidence>
<organism evidence="2 3">
    <name type="scientific">Mucilaginibacter psychrotolerans</name>
    <dbReference type="NCBI Taxonomy" id="1524096"/>
    <lineage>
        <taxon>Bacteria</taxon>
        <taxon>Pseudomonadati</taxon>
        <taxon>Bacteroidota</taxon>
        <taxon>Sphingobacteriia</taxon>
        <taxon>Sphingobacteriales</taxon>
        <taxon>Sphingobacteriaceae</taxon>
        <taxon>Mucilaginibacter</taxon>
    </lineage>
</organism>
<keyword evidence="3" id="KW-1185">Reference proteome</keyword>
<dbReference type="NCBIfam" id="TIGR00305">
    <property type="entry name" value="putative toxin-antitoxin system toxin component, PIN family"/>
    <property type="match status" value="1"/>
</dbReference>
<name>A0A4Y8SCP2_9SPHI</name>